<evidence type="ECO:0000313" key="3">
    <source>
        <dbReference type="Proteomes" id="UP000198752"/>
    </source>
</evidence>
<accession>A0A1I2PAE2</accession>
<dbReference type="RefSeq" id="WP_093670096.1">
    <property type="nucleotide sequence ID" value="NZ_FOOY01000004.1"/>
</dbReference>
<protein>
    <submittedName>
        <fullName evidence="2">Phage protein, HK97 gp10 family</fullName>
    </submittedName>
</protein>
<reference evidence="3" key="1">
    <citation type="submission" date="2016-10" db="EMBL/GenBank/DDBJ databases">
        <authorList>
            <person name="Varghese N."/>
            <person name="Submissions S."/>
        </authorList>
    </citation>
    <scope>NUCLEOTIDE SEQUENCE [LARGE SCALE GENOMIC DNA]</scope>
    <source>
        <strain evidence="3">ATCC 700379</strain>
    </source>
</reference>
<organism evidence="2 3">
    <name type="scientific">Sporolactobacillus nakayamae</name>
    <dbReference type="NCBI Taxonomy" id="269670"/>
    <lineage>
        <taxon>Bacteria</taxon>
        <taxon>Bacillati</taxon>
        <taxon>Bacillota</taxon>
        <taxon>Bacilli</taxon>
        <taxon>Bacillales</taxon>
        <taxon>Sporolactobacillaceae</taxon>
        <taxon>Sporolactobacillus</taxon>
    </lineage>
</organism>
<feature type="region of interest" description="Disordered" evidence="1">
    <location>
        <begin position="80"/>
        <end position="127"/>
    </location>
</feature>
<dbReference type="Proteomes" id="UP000198752">
    <property type="component" value="Unassembled WGS sequence"/>
</dbReference>
<dbReference type="AlphaFoldDB" id="A0A1I2PAE2"/>
<dbReference type="STRING" id="269670.SAMN02982927_00694"/>
<evidence type="ECO:0000313" key="2">
    <source>
        <dbReference type="EMBL" id="SFG10616.1"/>
    </source>
</evidence>
<dbReference type="Pfam" id="PF04883">
    <property type="entry name" value="HK97-gp10_like"/>
    <property type="match status" value="1"/>
</dbReference>
<dbReference type="EMBL" id="FOOY01000004">
    <property type="protein sequence ID" value="SFG10616.1"/>
    <property type="molecule type" value="Genomic_DNA"/>
</dbReference>
<name>A0A1I2PAE2_9BACL</name>
<evidence type="ECO:0000256" key="1">
    <source>
        <dbReference type="SAM" id="MobiDB-lite"/>
    </source>
</evidence>
<sequence length="145" mass="15840">MTKSIDVSIDGVEVTLKAIKLFDMDTKAKLIDIVKASAVNLQKNAMAKAPIAKTTITKGKGKRGDLRKSIRPKYFDGGLSATVVPRKPKGSHRHLVEYGTVSRRTKKGANRGAMPRMPFMGPAEREEDAAYNAKVKGVVDRDETV</sequence>
<keyword evidence="3" id="KW-1185">Reference proteome</keyword>
<dbReference type="InterPro" id="IPR010064">
    <property type="entry name" value="HK97-gp10_tail"/>
</dbReference>
<dbReference type="OrthoDB" id="7585428at2"/>
<gene>
    <name evidence="2" type="ORF">SAMN02982927_00694</name>
</gene>
<proteinExistence type="predicted"/>